<dbReference type="CDD" id="cd00303">
    <property type="entry name" value="retropepsin_like"/>
    <property type="match status" value="1"/>
</dbReference>
<name>A0A4Y2JDW2_ARAVE</name>
<evidence type="ECO:0000313" key="2">
    <source>
        <dbReference type="EMBL" id="GBM88114.1"/>
    </source>
</evidence>
<gene>
    <name evidence="2" type="ORF">AVEN_87491_1</name>
</gene>
<dbReference type="InterPro" id="IPR043502">
    <property type="entry name" value="DNA/RNA_pol_sf"/>
</dbReference>
<dbReference type="Gene3D" id="2.40.70.10">
    <property type="entry name" value="Acid Proteases"/>
    <property type="match status" value="1"/>
</dbReference>
<evidence type="ECO:0000256" key="1">
    <source>
        <dbReference type="SAM" id="MobiDB-lite"/>
    </source>
</evidence>
<dbReference type="Pfam" id="PF05380">
    <property type="entry name" value="Peptidase_A17"/>
    <property type="match status" value="1"/>
</dbReference>
<keyword evidence="3" id="KW-1185">Reference proteome</keyword>
<dbReference type="OrthoDB" id="6436485at2759"/>
<organism evidence="2 3">
    <name type="scientific">Araneus ventricosus</name>
    <name type="common">Orbweaver spider</name>
    <name type="synonym">Epeira ventricosa</name>
    <dbReference type="NCBI Taxonomy" id="182803"/>
    <lineage>
        <taxon>Eukaryota</taxon>
        <taxon>Metazoa</taxon>
        <taxon>Ecdysozoa</taxon>
        <taxon>Arthropoda</taxon>
        <taxon>Chelicerata</taxon>
        <taxon>Arachnida</taxon>
        <taxon>Araneae</taxon>
        <taxon>Araneomorphae</taxon>
        <taxon>Entelegynae</taxon>
        <taxon>Araneoidea</taxon>
        <taxon>Araneidae</taxon>
        <taxon>Araneus</taxon>
    </lineage>
</organism>
<feature type="compositionally biased region" description="Basic and acidic residues" evidence="1">
    <location>
        <begin position="107"/>
        <end position="118"/>
    </location>
</feature>
<protein>
    <submittedName>
        <fullName evidence="2">Uncharacterized protein</fullName>
    </submittedName>
</protein>
<comment type="caution">
    <text evidence="2">The sequence shown here is derived from an EMBL/GenBank/DDBJ whole genome shotgun (WGS) entry which is preliminary data.</text>
</comment>
<dbReference type="PANTHER" id="PTHR47331:SF4">
    <property type="entry name" value="PEPTIDASE S1 DOMAIN-CONTAINING PROTEIN"/>
    <property type="match status" value="1"/>
</dbReference>
<dbReference type="InterPro" id="IPR021109">
    <property type="entry name" value="Peptidase_aspartic_dom_sf"/>
</dbReference>
<evidence type="ECO:0000313" key="3">
    <source>
        <dbReference type="Proteomes" id="UP000499080"/>
    </source>
</evidence>
<accession>A0A4Y2JDW2</accession>
<dbReference type="EMBL" id="BGPR01003436">
    <property type="protein sequence ID" value="GBM88114.1"/>
    <property type="molecule type" value="Genomic_DNA"/>
</dbReference>
<dbReference type="InterPro" id="IPR008042">
    <property type="entry name" value="Retrotrans_Pao"/>
</dbReference>
<dbReference type="Proteomes" id="UP000499080">
    <property type="component" value="Unassembled WGS sequence"/>
</dbReference>
<dbReference type="PANTHER" id="PTHR47331">
    <property type="entry name" value="PHD-TYPE DOMAIN-CONTAINING PROTEIN"/>
    <property type="match status" value="1"/>
</dbReference>
<sequence>MVMKNAATGRSKTDLPALYDELEAKIRALESLGRTQEKYGDFLSPLVESCLPEEVLVAWERSRNHSFTETKESRTLEQLMNFLRQEVKGEEMVNLARTGFASNQSSRRKELHNDHVKQSESTTASALVSLQTPGKRIHNCIFCDKSHPSEKCFSARKMTLAAKQKLLLKKGACFSCLKKAGHLSKFCNVKNQLNCSHCNNRHFDIMCDKNNESKCVPKSENSLSNCSKSETIFLQTLCVLIRYQGQQELIRVLMDSGSQSSYISEKIITQLKASPLRTETVIHALFGGKETKPTYHEVFPVEVSNLNRTFSCSFEVLSEKTICGFIPRIENKQILNELKRKKIDFTDSFRNETEINLLIGADVLGKLLTGNTVELESGLTAVETKLGWTVFGKGSYEKDNILTTLSMHSMNVPINKLWQLEVLGISSPTETEKEKGDLDLNDFNDKMKILPDGRYEVELPWKYDSKNLSSNKELVWKRHERMINRFGKGEFFSDYQKVFQDWEKLNIIERVPDFELNRECHYLSHRPVIKLDSQTTKIRPVFDASASQRGNPSLNECLYKGINRMELIPDILDRFRMYPIGISADIEMAFLMLSVAPKDRDFLRFFYPSNDVELIYRHCRTVFGVSSSPFLLNATIMHLLENCTEFYDIVQKLKCSFYVNNCLTGVHNVSEAEDFIEKAKLIMAKGCFNLRGWESNVECKHASKHSGNTSVLGIIWNLDEDTLKCKIDFEILSCEAKITKGFILSTVQKFYDPLGMLTPSTLLPKLILQDLWKSHFSWEEELPFTFVDKFSKWLNEMYLLKDVTLPRFMNFNETSELHVFVDACKGAYAACVFVRSEVESESKVRLIRAKNRVAPLKSFSIPRLELMACCIGARLVNSVIKAIDASSIKVTLWSDSTVALWWIKEYGDWSVFVANRVKEIRELTGCYSWRHVPGNMNIVDLLSRGCTPQQMLNSKWWEGPSWLKENPESWPVSDIICQPKEVDIEKRKSKLVNMNLTEDTPPPWYAERVSDYDKMIRVFTWILRFVNNCKLFNGKCKDSELSQSEIEYYEKKLIRLIQSYYLSDAKSSNFIETFLDNEGILRVKTKIINRNDDRSFLYSILLPEKCEFF</sequence>
<dbReference type="AlphaFoldDB" id="A0A4Y2JDW2"/>
<feature type="region of interest" description="Disordered" evidence="1">
    <location>
        <begin position="103"/>
        <end position="124"/>
    </location>
</feature>
<dbReference type="SUPFAM" id="SSF56672">
    <property type="entry name" value="DNA/RNA polymerases"/>
    <property type="match status" value="1"/>
</dbReference>
<reference evidence="2 3" key="1">
    <citation type="journal article" date="2019" name="Sci. Rep.">
        <title>Orb-weaving spider Araneus ventricosus genome elucidates the spidroin gene catalogue.</title>
        <authorList>
            <person name="Kono N."/>
            <person name="Nakamura H."/>
            <person name="Ohtoshi R."/>
            <person name="Moran D.A.P."/>
            <person name="Shinohara A."/>
            <person name="Yoshida Y."/>
            <person name="Fujiwara M."/>
            <person name="Mori M."/>
            <person name="Tomita M."/>
            <person name="Arakawa K."/>
        </authorList>
    </citation>
    <scope>NUCLEOTIDE SEQUENCE [LARGE SCALE GENOMIC DNA]</scope>
</reference>
<dbReference type="GO" id="GO:0071897">
    <property type="term" value="P:DNA biosynthetic process"/>
    <property type="evidence" value="ECO:0007669"/>
    <property type="project" value="UniProtKB-ARBA"/>
</dbReference>
<proteinExistence type="predicted"/>